<dbReference type="InterPro" id="IPR036390">
    <property type="entry name" value="WH_DNA-bd_sf"/>
</dbReference>
<evidence type="ECO:0000256" key="2">
    <source>
        <dbReference type="ARBA" id="ARBA00023125"/>
    </source>
</evidence>
<organism evidence="5">
    <name type="scientific">uncultured Acidimicrobiales bacterium</name>
    <dbReference type="NCBI Taxonomy" id="310071"/>
    <lineage>
        <taxon>Bacteria</taxon>
        <taxon>Bacillati</taxon>
        <taxon>Actinomycetota</taxon>
        <taxon>Acidimicrobiia</taxon>
        <taxon>Acidimicrobiales</taxon>
        <taxon>environmental samples</taxon>
    </lineage>
</organism>
<dbReference type="GO" id="GO:0003700">
    <property type="term" value="F:DNA-binding transcription factor activity"/>
    <property type="evidence" value="ECO:0007669"/>
    <property type="project" value="InterPro"/>
</dbReference>
<dbReference type="EMBL" id="CADCTB010000023">
    <property type="protein sequence ID" value="CAA9215441.1"/>
    <property type="molecule type" value="Genomic_DNA"/>
</dbReference>
<dbReference type="InterPro" id="IPR023187">
    <property type="entry name" value="Tscrpt_reg_MarR-type_CS"/>
</dbReference>
<gene>
    <name evidence="5" type="ORF">AVDCRST_MAG10-360</name>
</gene>
<accession>A0A6J4H5D8</accession>
<dbReference type="InterPro" id="IPR052526">
    <property type="entry name" value="HTH-type_Bedaq_tolerance"/>
</dbReference>
<sequence>MAPLPPVATSEAELASRLRLVVTRLARRLRTQLPGEVSPSQLAALSSVERLGPLTLGELSNTERVKPPTMTKIVACLEEQGLVSRTVDEKDRRVARVRPTRAGLRFLEESRQQKDAYLAERLRSLPAADRAALERAADVLERLLEES</sequence>
<dbReference type="GO" id="GO:0003677">
    <property type="term" value="F:DNA binding"/>
    <property type="evidence" value="ECO:0007669"/>
    <property type="project" value="UniProtKB-KW"/>
</dbReference>
<evidence type="ECO:0000313" key="5">
    <source>
        <dbReference type="EMBL" id="CAA9215441.1"/>
    </source>
</evidence>
<reference evidence="5" key="1">
    <citation type="submission" date="2020-02" db="EMBL/GenBank/DDBJ databases">
        <authorList>
            <person name="Meier V. D."/>
        </authorList>
    </citation>
    <scope>NUCLEOTIDE SEQUENCE</scope>
    <source>
        <strain evidence="5">AVDCRST_MAG10</strain>
    </source>
</reference>
<keyword evidence="2" id="KW-0238">DNA-binding</keyword>
<keyword evidence="1" id="KW-0805">Transcription regulation</keyword>
<dbReference type="Gene3D" id="1.10.10.10">
    <property type="entry name" value="Winged helix-like DNA-binding domain superfamily/Winged helix DNA-binding domain"/>
    <property type="match status" value="1"/>
</dbReference>
<dbReference type="SUPFAM" id="SSF46785">
    <property type="entry name" value="Winged helix' DNA-binding domain"/>
    <property type="match status" value="1"/>
</dbReference>
<dbReference type="AlphaFoldDB" id="A0A6J4H5D8"/>
<dbReference type="Pfam" id="PF01047">
    <property type="entry name" value="MarR"/>
    <property type="match status" value="1"/>
</dbReference>
<dbReference type="PROSITE" id="PS01117">
    <property type="entry name" value="HTH_MARR_1"/>
    <property type="match status" value="1"/>
</dbReference>
<protein>
    <recommendedName>
        <fullName evidence="4">HTH marR-type domain-containing protein</fullName>
    </recommendedName>
</protein>
<evidence type="ECO:0000259" key="4">
    <source>
        <dbReference type="PROSITE" id="PS50995"/>
    </source>
</evidence>
<dbReference type="SMART" id="SM00347">
    <property type="entry name" value="HTH_MARR"/>
    <property type="match status" value="1"/>
</dbReference>
<evidence type="ECO:0000256" key="3">
    <source>
        <dbReference type="ARBA" id="ARBA00023163"/>
    </source>
</evidence>
<dbReference type="PROSITE" id="PS50995">
    <property type="entry name" value="HTH_MARR_2"/>
    <property type="match status" value="1"/>
</dbReference>
<dbReference type="InterPro" id="IPR000835">
    <property type="entry name" value="HTH_MarR-typ"/>
</dbReference>
<proteinExistence type="predicted"/>
<dbReference type="InterPro" id="IPR036388">
    <property type="entry name" value="WH-like_DNA-bd_sf"/>
</dbReference>
<name>A0A6J4H5D8_9ACTN</name>
<dbReference type="PANTHER" id="PTHR39515:SF2">
    <property type="entry name" value="HTH-TYPE TRANSCRIPTIONAL REGULATOR RV0880"/>
    <property type="match status" value="1"/>
</dbReference>
<dbReference type="PANTHER" id="PTHR39515">
    <property type="entry name" value="CONSERVED PROTEIN"/>
    <property type="match status" value="1"/>
</dbReference>
<keyword evidence="3" id="KW-0804">Transcription</keyword>
<evidence type="ECO:0000256" key="1">
    <source>
        <dbReference type="ARBA" id="ARBA00023015"/>
    </source>
</evidence>
<feature type="domain" description="HTH marR-type" evidence="4">
    <location>
        <begin position="11"/>
        <end position="145"/>
    </location>
</feature>